<gene>
    <name evidence="2" type="ORF">SCHPADRAFT_993232</name>
</gene>
<organism evidence="2 3">
    <name type="scientific">Schizopora paradoxa</name>
    <dbReference type="NCBI Taxonomy" id="27342"/>
    <lineage>
        <taxon>Eukaryota</taxon>
        <taxon>Fungi</taxon>
        <taxon>Dikarya</taxon>
        <taxon>Basidiomycota</taxon>
        <taxon>Agaricomycotina</taxon>
        <taxon>Agaricomycetes</taxon>
        <taxon>Hymenochaetales</taxon>
        <taxon>Schizoporaceae</taxon>
        <taxon>Schizopora</taxon>
    </lineage>
</organism>
<feature type="compositionally biased region" description="Acidic residues" evidence="1">
    <location>
        <begin position="241"/>
        <end position="252"/>
    </location>
</feature>
<dbReference type="InParanoid" id="A0A0H2S474"/>
<feature type="region of interest" description="Disordered" evidence="1">
    <location>
        <begin position="352"/>
        <end position="396"/>
    </location>
</feature>
<feature type="region of interest" description="Disordered" evidence="1">
    <location>
        <begin position="131"/>
        <end position="151"/>
    </location>
</feature>
<accession>A0A0H2S474</accession>
<keyword evidence="3" id="KW-1185">Reference proteome</keyword>
<sequence>MKYMKFGKHVKATRSRRWKSLDTVTQRTSDHDVLLNSSVSPSLFFSTFLFLTSKLSRLRAVREETVTQMAPRTKQTERKSPPAGGKPATGGSSKHRSERAEKENRVKVPPRNIQRELFAALRKFKVPALKAKTSKTKTGSQTRTGSKSTDSERFREILSTWKRAANGKLELEAPEQVCYVLPNCYEDKEALAKKLKGSDAALVSYLKPIAIELGFGFCIANVFLQEEGETHNGHRMGKVDDSEDEDSDDPYFIDSDDPYCENEKPRGKARYPTFVGTTEDDMEVDCAFDLINKEPLKHVWCFIDEFEDGVFDDRGKPDDYEVDGCMGSGSRLVYYYLRTVLVLRPGGFEGPLIEEDEDSGDTSEQQISPPKAVKRQEVDKKRKSSGDNQQRKAKKARLNFSSDVIVLSSD</sequence>
<protein>
    <submittedName>
        <fullName evidence="2">Uncharacterized protein</fullName>
    </submittedName>
</protein>
<evidence type="ECO:0000313" key="2">
    <source>
        <dbReference type="EMBL" id="KLO18779.1"/>
    </source>
</evidence>
<feature type="compositionally biased region" description="Acidic residues" evidence="1">
    <location>
        <begin position="352"/>
        <end position="361"/>
    </location>
</feature>
<name>A0A0H2S474_9AGAM</name>
<dbReference type="EMBL" id="KQ085891">
    <property type="protein sequence ID" value="KLO18779.1"/>
    <property type="molecule type" value="Genomic_DNA"/>
</dbReference>
<dbReference type="AlphaFoldDB" id="A0A0H2S474"/>
<evidence type="ECO:0000256" key="1">
    <source>
        <dbReference type="SAM" id="MobiDB-lite"/>
    </source>
</evidence>
<reference evidence="2 3" key="1">
    <citation type="submission" date="2015-04" db="EMBL/GenBank/DDBJ databases">
        <title>Complete genome sequence of Schizopora paradoxa KUC8140, a cosmopolitan wood degrader in East Asia.</title>
        <authorList>
            <consortium name="DOE Joint Genome Institute"/>
            <person name="Min B."/>
            <person name="Park H."/>
            <person name="Jang Y."/>
            <person name="Kim J.-J."/>
            <person name="Kim K.H."/>
            <person name="Pangilinan J."/>
            <person name="Lipzen A."/>
            <person name="Riley R."/>
            <person name="Grigoriev I.V."/>
            <person name="Spatafora J.W."/>
            <person name="Choi I.-G."/>
        </authorList>
    </citation>
    <scope>NUCLEOTIDE SEQUENCE [LARGE SCALE GENOMIC DNA]</scope>
    <source>
        <strain evidence="2 3">KUC8140</strain>
    </source>
</reference>
<feature type="compositionally biased region" description="Basic and acidic residues" evidence="1">
    <location>
        <begin position="230"/>
        <end position="240"/>
    </location>
</feature>
<proteinExistence type="predicted"/>
<feature type="region of interest" description="Disordered" evidence="1">
    <location>
        <begin position="230"/>
        <end position="252"/>
    </location>
</feature>
<dbReference type="Proteomes" id="UP000053477">
    <property type="component" value="Unassembled WGS sequence"/>
</dbReference>
<feature type="region of interest" description="Disordered" evidence="1">
    <location>
        <begin position="65"/>
        <end position="109"/>
    </location>
</feature>
<evidence type="ECO:0000313" key="3">
    <source>
        <dbReference type="Proteomes" id="UP000053477"/>
    </source>
</evidence>
<feature type="compositionally biased region" description="Polar residues" evidence="1">
    <location>
        <begin position="136"/>
        <end position="148"/>
    </location>
</feature>